<keyword evidence="3 4" id="KW-0560">Oxidoreductase</keyword>
<keyword evidence="5" id="KW-1185">Reference proteome</keyword>
<dbReference type="CDD" id="cd04730">
    <property type="entry name" value="NPD_like"/>
    <property type="match status" value="1"/>
</dbReference>
<evidence type="ECO:0000256" key="3">
    <source>
        <dbReference type="ARBA" id="ARBA00023002"/>
    </source>
</evidence>
<reference evidence="4 5" key="1">
    <citation type="submission" date="2020-08" db="EMBL/GenBank/DDBJ databases">
        <title>The Agave Microbiome: Exploring the role of microbial communities in plant adaptations to desert environments.</title>
        <authorList>
            <person name="Partida-Martinez L.P."/>
        </authorList>
    </citation>
    <scope>NUCLEOTIDE SEQUENCE [LARGE SCALE GENOMIC DNA]</scope>
    <source>
        <strain evidence="4 5">AT2.18</strain>
    </source>
</reference>
<dbReference type="EMBL" id="JACHVU010000002">
    <property type="protein sequence ID" value="MBB2989725.1"/>
    <property type="molecule type" value="Genomic_DNA"/>
</dbReference>
<name>A0A839Q5S1_MYCIR</name>
<dbReference type="EC" id="1.13.12.16" evidence="4"/>
<evidence type="ECO:0000313" key="4">
    <source>
        <dbReference type="EMBL" id="MBB2989725.1"/>
    </source>
</evidence>
<keyword evidence="4" id="KW-0503">Monooxygenase</keyword>
<dbReference type="Gene3D" id="3.20.20.70">
    <property type="entry name" value="Aldolase class I"/>
    <property type="match status" value="1"/>
</dbReference>
<gene>
    <name evidence="4" type="ORF">FHR72_001188</name>
</gene>
<evidence type="ECO:0000256" key="1">
    <source>
        <dbReference type="ARBA" id="ARBA00022630"/>
    </source>
</evidence>
<dbReference type="GO" id="GO:0018580">
    <property type="term" value="F:nitronate monooxygenase activity"/>
    <property type="evidence" value="ECO:0007669"/>
    <property type="project" value="UniProtKB-EC"/>
</dbReference>
<evidence type="ECO:0000313" key="5">
    <source>
        <dbReference type="Proteomes" id="UP000550501"/>
    </source>
</evidence>
<comment type="caution">
    <text evidence="4">The sequence shown here is derived from an EMBL/GenBank/DDBJ whole genome shotgun (WGS) entry which is preliminary data.</text>
</comment>
<dbReference type="RefSeq" id="WP_183466991.1">
    <property type="nucleotide sequence ID" value="NZ_JACHVU010000002.1"/>
</dbReference>
<sequence length="320" mass="32272">MDPLTTPWSATMALDAPIVNAPMGGAAGGALAAAVSRAGGLGMIGSGSAGSGALLQGQLAHTADLVQPFGIGLVDWVMRQDPTLLTVALDARPALLCVSFGDDWSWVQPARDAGCVTATQVADLGAARDAADAGVQVLVARGAEAGGHGRPSIATLPLLAEILDHVSVPVLAAGGIASGRALAAVLAAGAAGAWIGTAFAPCTESLLAAPARDAMLAARAEDTMTTRAFDVALGYPWPDTLPERVLRNAFTDAWDGREDRLGADARETLRRAIAEDDVSMAPVNAGQGVGDVTASEPAAEVIRRLCADARAALAHVHPGS</sequence>
<dbReference type="Pfam" id="PF03060">
    <property type="entry name" value="NMO"/>
    <property type="match status" value="1"/>
</dbReference>
<proteinExistence type="predicted"/>
<keyword evidence="2" id="KW-0288">FMN</keyword>
<keyword evidence="1" id="KW-0285">Flavoprotein</keyword>
<dbReference type="InterPro" id="IPR004136">
    <property type="entry name" value="NMO"/>
</dbReference>
<organism evidence="4 5">
    <name type="scientific">Mycolicibacterium iranicum</name>
    <name type="common">Mycobacterium iranicum</name>
    <dbReference type="NCBI Taxonomy" id="912594"/>
    <lineage>
        <taxon>Bacteria</taxon>
        <taxon>Bacillati</taxon>
        <taxon>Actinomycetota</taxon>
        <taxon>Actinomycetes</taxon>
        <taxon>Mycobacteriales</taxon>
        <taxon>Mycobacteriaceae</taxon>
        <taxon>Mycolicibacterium</taxon>
    </lineage>
</organism>
<dbReference type="SUPFAM" id="SSF51412">
    <property type="entry name" value="Inosine monophosphate dehydrogenase (IMPDH)"/>
    <property type="match status" value="1"/>
</dbReference>
<accession>A0A839Q5S1</accession>
<protein>
    <submittedName>
        <fullName evidence="4">Nitronate monooxygenase</fullName>
        <ecNumber evidence="4">1.13.12.16</ecNumber>
    </submittedName>
</protein>
<dbReference type="PANTHER" id="PTHR32332:SF31">
    <property type="entry name" value="2-NITROPROPANE DIOXYGENASE FAMILY, PUTATIVE (AFU_ORTHOLOGUE AFUA_2G09850)-RELATED"/>
    <property type="match status" value="1"/>
</dbReference>
<dbReference type="AlphaFoldDB" id="A0A839Q5S1"/>
<dbReference type="PANTHER" id="PTHR32332">
    <property type="entry name" value="2-NITROPROPANE DIOXYGENASE"/>
    <property type="match status" value="1"/>
</dbReference>
<dbReference type="Proteomes" id="UP000550501">
    <property type="component" value="Unassembled WGS sequence"/>
</dbReference>
<dbReference type="InterPro" id="IPR013785">
    <property type="entry name" value="Aldolase_TIM"/>
</dbReference>
<evidence type="ECO:0000256" key="2">
    <source>
        <dbReference type="ARBA" id="ARBA00022643"/>
    </source>
</evidence>